<evidence type="ECO:0000256" key="2">
    <source>
        <dbReference type="ARBA" id="ARBA00007639"/>
    </source>
</evidence>
<dbReference type="GO" id="GO:0030313">
    <property type="term" value="C:cell envelope"/>
    <property type="evidence" value="ECO:0007669"/>
    <property type="project" value="UniProtKB-SubCell"/>
</dbReference>
<dbReference type="Pfam" id="PF13407">
    <property type="entry name" value="Peripla_BP_4"/>
    <property type="match status" value="1"/>
</dbReference>
<dbReference type="SUPFAM" id="SSF53822">
    <property type="entry name" value="Periplasmic binding protein-like I"/>
    <property type="match status" value="1"/>
</dbReference>
<evidence type="ECO:0000259" key="5">
    <source>
        <dbReference type="Pfam" id="PF13407"/>
    </source>
</evidence>
<feature type="signal peptide" evidence="4">
    <location>
        <begin position="1"/>
        <end position="36"/>
    </location>
</feature>
<sequence>MMHTALSTPASGRRAARALRAAALSLALGAASAAHAAPLKIGMTFQELNNPYFVTMQKALDEAAASIGAQVIVTDAHHDVSKQVSDVEDMLQKKIDILLVNPTDSTGIQSAVVSAKKAGAVVVAVDANANGPVDAFVGSKNFDAGAMSCDYLAKAIGGGGEVAILDGIPVVPILERVRGCRAALAKFPNVRIVDVQNGRQERASALAVTENMIQAHPLLKGVFSVNDGGSMGALSAIEASGRDIKLTSVDGAPEAIAAMQKPNSKFIETSAQFPRDQIRLAIGIGLAKKWGANVPKAIPVDVKRIDKGNAKTFSW</sequence>
<dbReference type="GO" id="GO:0030246">
    <property type="term" value="F:carbohydrate binding"/>
    <property type="evidence" value="ECO:0007669"/>
    <property type="project" value="UniProtKB-ARBA"/>
</dbReference>
<accession>A0A0E1W0Z5</accession>
<dbReference type="AlphaFoldDB" id="A0A0E1W0Z5"/>
<evidence type="ECO:0000256" key="1">
    <source>
        <dbReference type="ARBA" id="ARBA00004196"/>
    </source>
</evidence>
<evidence type="ECO:0000256" key="4">
    <source>
        <dbReference type="SAM" id="SignalP"/>
    </source>
</evidence>
<dbReference type="PANTHER" id="PTHR46847:SF1">
    <property type="entry name" value="D-ALLOSE-BINDING PERIPLASMIC PROTEIN-RELATED"/>
    <property type="match status" value="1"/>
</dbReference>
<dbReference type="HOGENOM" id="CLU_037628_3_7_4"/>
<proteinExistence type="inferred from homology"/>
<dbReference type="Gene3D" id="3.40.50.2300">
    <property type="match status" value="2"/>
</dbReference>
<comment type="similarity">
    <text evidence="2">Belongs to the bacterial solute-binding protein 2 family.</text>
</comment>
<comment type="subcellular location">
    <subcellularLocation>
        <location evidence="1">Cell envelope</location>
    </subcellularLocation>
</comment>
<evidence type="ECO:0000313" key="6">
    <source>
        <dbReference type="EMBL" id="EET06099.1"/>
    </source>
</evidence>
<organism evidence="6">
    <name type="scientific">Burkholderia pseudomallei 1710a</name>
    <dbReference type="NCBI Taxonomy" id="320371"/>
    <lineage>
        <taxon>Bacteria</taxon>
        <taxon>Pseudomonadati</taxon>
        <taxon>Pseudomonadota</taxon>
        <taxon>Betaproteobacteria</taxon>
        <taxon>Burkholderiales</taxon>
        <taxon>Burkholderiaceae</taxon>
        <taxon>Burkholderia</taxon>
        <taxon>pseudomallei group</taxon>
    </lineage>
</organism>
<dbReference type="EMBL" id="CM000832">
    <property type="protein sequence ID" value="EET06099.1"/>
    <property type="molecule type" value="Genomic_DNA"/>
</dbReference>
<feature type="domain" description="Periplasmic binding protein" evidence="5">
    <location>
        <begin position="41"/>
        <end position="282"/>
    </location>
</feature>
<reference evidence="6" key="1">
    <citation type="submission" date="2009-05" db="EMBL/GenBank/DDBJ databases">
        <authorList>
            <person name="Harkins D.M."/>
            <person name="DeShazer D."/>
            <person name="Woods D.E."/>
            <person name="Brinkac L.M."/>
            <person name="Brown K.A."/>
            <person name="Hung G.C."/>
            <person name="Tuanyok A."/>
            <person name="Zhang B."/>
            <person name="Nierman W.C."/>
        </authorList>
    </citation>
    <scope>NUCLEOTIDE SEQUENCE [LARGE SCALE GENOMIC DNA]</scope>
    <source>
        <strain evidence="6">1710a</strain>
    </source>
</reference>
<name>A0A0E1W0Z5_BURPE</name>
<gene>
    <name evidence="6" type="ORF">BURPS1710A_2366</name>
</gene>
<dbReference type="InterPro" id="IPR025997">
    <property type="entry name" value="SBP_2_dom"/>
</dbReference>
<feature type="chain" id="PRO_5002388224" evidence="4">
    <location>
        <begin position="37"/>
        <end position="315"/>
    </location>
</feature>
<dbReference type="Proteomes" id="UP000001812">
    <property type="component" value="Chromosome I"/>
</dbReference>
<keyword evidence="3 4" id="KW-0732">Signal</keyword>
<evidence type="ECO:0000256" key="3">
    <source>
        <dbReference type="ARBA" id="ARBA00022729"/>
    </source>
</evidence>
<protein>
    <submittedName>
        <fullName evidence="6">ABC transporter, carbohydrate uptake transporter-2 (CUT2) family, periplasmic sugar-binding protein</fullName>
    </submittedName>
</protein>
<dbReference type="InterPro" id="IPR028082">
    <property type="entry name" value="Peripla_BP_I"/>
</dbReference>
<dbReference type="RefSeq" id="WP_004526933.1">
    <property type="nucleotide sequence ID" value="NZ_CM000832.1"/>
</dbReference>
<dbReference type="PANTHER" id="PTHR46847">
    <property type="entry name" value="D-ALLOSE-BINDING PERIPLASMIC PROTEIN-RELATED"/>
    <property type="match status" value="1"/>
</dbReference>